<proteinExistence type="predicted"/>
<evidence type="ECO:0000256" key="1">
    <source>
        <dbReference type="SAM" id="MobiDB-lite"/>
    </source>
</evidence>
<feature type="region of interest" description="Disordered" evidence="1">
    <location>
        <begin position="36"/>
        <end position="84"/>
    </location>
</feature>
<dbReference type="EMBL" id="MN739027">
    <property type="protein sequence ID" value="QHT35847.1"/>
    <property type="molecule type" value="Genomic_DNA"/>
</dbReference>
<sequence length="84" mass="9614">MPSAWNNFVKQFYEEKHKTNPNYKFKQALSDAAPLWNSKNKGSMTAAMPAKKGSRKAARKSKRSTKSKKSSKRARSSVRKSRKH</sequence>
<name>A0A6C0F2K8_9ZZZZ</name>
<organism evidence="2">
    <name type="scientific">viral metagenome</name>
    <dbReference type="NCBI Taxonomy" id="1070528"/>
    <lineage>
        <taxon>unclassified sequences</taxon>
        <taxon>metagenomes</taxon>
        <taxon>organismal metagenomes</taxon>
    </lineage>
</organism>
<accession>A0A6C0F2K8</accession>
<evidence type="ECO:0000313" key="2">
    <source>
        <dbReference type="EMBL" id="QHT35847.1"/>
    </source>
</evidence>
<reference evidence="2" key="1">
    <citation type="journal article" date="2020" name="Nature">
        <title>Giant virus diversity and host interactions through global metagenomics.</title>
        <authorList>
            <person name="Schulz F."/>
            <person name="Roux S."/>
            <person name="Paez-Espino D."/>
            <person name="Jungbluth S."/>
            <person name="Walsh D.A."/>
            <person name="Denef V.J."/>
            <person name="McMahon K.D."/>
            <person name="Konstantinidis K.T."/>
            <person name="Eloe-Fadrosh E.A."/>
            <person name="Kyrpides N.C."/>
            <person name="Woyke T."/>
        </authorList>
    </citation>
    <scope>NUCLEOTIDE SEQUENCE</scope>
    <source>
        <strain evidence="2">GVMAG-M-3300009182-46</strain>
    </source>
</reference>
<protein>
    <submittedName>
        <fullName evidence="2">Uncharacterized protein</fullName>
    </submittedName>
</protein>
<feature type="compositionally biased region" description="Basic residues" evidence="1">
    <location>
        <begin position="52"/>
        <end position="84"/>
    </location>
</feature>
<dbReference type="AlphaFoldDB" id="A0A6C0F2K8"/>